<keyword evidence="2 6" id="KW-0812">Transmembrane</keyword>
<dbReference type="EMBL" id="ML735360">
    <property type="protein sequence ID" value="KAE8384661.1"/>
    <property type="molecule type" value="Genomic_DNA"/>
</dbReference>
<feature type="domain" description="Rhodopsin" evidence="7">
    <location>
        <begin position="48"/>
        <end position="283"/>
    </location>
</feature>
<dbReference type="AlphaFoldDB" id="A0A5N7BS59"/>
<name>A0A5N7BS59_PETAA</name>
<gene>
    <name evidence="8" type="ORF">BDV23DRAFT_191395</name>
</gene>
<protein>
    <recommendedName>
        <fullName evidence="7">Rhodopsin domain-containing protein</fullName>
    </recommendedName>
</protein>
<dbReference type="InterPro" id="IPR052337">
    <property type="entry name" value="SAT4-like"/>
</dbReference>
<evidence type="ECO:0000256" key="2">
    <source>
        <dbReference type="ARBA" id="ARBA00022692"/>
    </source>
</evidence>
<dbReference type="GO" id="GO:0016020">
    <property type="term" value="C:membrane"/>
    <property type="evidence" value="ECO:0007669"/>
    <property type="project" value="UniProtKB-SubCell"/>
</dbReference>
<evidence type="ECO:0000256" key="1">
    <source>
        <dbReference type="ARBA" id="ARBA00004141"/>
    </source>
</evidence>
<feature type="transmembrane region" description="Helical" evidence="6">
    <location>
        <begin position="105"/>
        <end position="130"/>
    </location>
</feature>
<sequence length="400" mass="45169">MKGGFPGLCSLGYIRLSSASLNDKDDLQPWSIATTAAVTALAFVAVCLRLVARYERKQKLWWDDYMIIFSMFWNFIVVGFIYAMIKQGMGLHANFIPTSNVVMIAKYLVVAEILYVFNLVWTKLGILLMYYRVFRFPYFKTWAIIIGVFVCLWVICITFLFIFICVPVQKLWYPQIPGRCINQVGTWIANAVSTIATDLIILCLPIPQILKLQLRLSEKIAVLFAFSLGFFVVFASAYRFSVLFTYDPMDSSYTLAPTVGWTAIEMSAGIVSACLPTLRPALRLGARLLGFNGKLPALFRSTNGQISKTSNPTTGPSHLDDSTITIIQQTERPKRHSFYHLPDETDSTAEQARMDASFRPDYAKTYTNVLGPRVNGRLSGDEIPLNGIRVDREFTQTSRR</sequence>
<comment type="subcellular location">
    <subcellularLocation>
        <location evidence="1">Membrane</location>
        <topology evidence="1">Multi-pass membrane protein</topology>
    </subcellularLocation>
</comment>
<keyword evidence="3 6" id="KW-1133">Transmembrane helix</keyword>
<reference evidence="8" key="1">
    <citation type="submission" date="2019-04" db="EMBL/GenBank/DDBJ databases">
        <title>Friends and foes A comparative genomics studyof 23 Aspergillus species from section Flavi.</title>
        <authorList>
            <consortium name="DOE Joint Genome Institute"/>
            <person name="Kjaerbolling I."/>
            <person name="Vesth T."/>
            <person name="Frisvad J.C."/>
            <person name="Nybo J.L."/>
            <person name="Theobald S."/>
            <person name="Kildgaard S."/>
            <person name="Isbrandt T."/>
            <person name="Kuo A."/>
            <person name="Sato A."/>
            <person name="Lyhne E.K."/>
            <person name="Kogle M.E."/>
            <person name="Wiebenga A."/>
            <person name="Kun R.S."/>
            <person name="Lubbers R.J."/>
            <person name="Makela M.R."/>
            <person name="Barry K."/>
            <person name="Chovatia M."/>
            <person name="Clum A."/>
            <person name="Daum C."/>
            <person name="Haridas S."/>
            <person name="He G."/>
            <person name="LaButti K."/>
            <person name="Lipzen A."/>
            <person name="Mondo S."/>
            <person name="Riley R."/>
            <person name="Salamov A."/>
            <person name="Simmons B.A."/>
            <person name="Magnuson J.K."/>
            <person name="Henrissat B."/>
            <person name="Mortensen U.H."/>
            <person name="Larsen T.O."/>
            <person name="Devries R.P."/>
            <person name="Grigoriev I.V."/>
            <person name="Machida M."/>
            <person name="Baker S.E."/>
            <person name="Andersen M.R."/>
        </authorList>
    </citation>
    <scope>NUCLEOTIDE SEQUENCE [LARGE SCALE GENOMIC DNA]</scope>
    <source>
        <strain evidence="8">IBT 14317</strain>
    </source>
</reference>
<feature type="transmembrane region" description="Helical" evidence="6">
    <location>
        <begin position="219"/>
        <end position="238"/>
    </location>
</feature>
<evidence type="ECO:0000313" key="8">
    <source>
        <dbReference type="EMBL" id="KAE8384661.1"/>
    </source>
</evidence>
<organism evidence="8">
    <name type="scientific">Petromyces alliaceus</name>
    <name type="common">Aspergillus alliaceus</name>
    <dbReference type="NCBI Taxonomy" id="209559"/>
    <lineage>
        <taxon>Eukaryota</taxon>
        <taxon>Fungi</taxon>
        <taxon>Dikarya</taxon>
        <taxon>Ascomycota</taxon>
        <taxon>Pezizomycotina</taxon>
        <taxon>Eurotiomycetes</taxon>
        <taxon>Eurotiomycetidae</taxon>
        <taxon>Eurotiales</taxon>
        <taxon>Aspergillaceae</taxon>
        <taxon>Aspergillus</taxon>
        <taxon>Aspergillus subgen. Circumdati</taxon>
    </lineage>
</organism>
<comment type="similarity">
    <text evidence="5">Belongs to the SAT4 family.</text>
</comment>
<keyword evidence="4 6" id="KW-0472">Membrane</keyword>
<evidence type="ECO:0000259" key="7">
    <source>
        <dbReference type="Pfam" id="PF20684"/>
    </source>
</evidence>
<feature type="transmembrane region" description="Helical" evidence="6">
    <location>
        <begin position="184"/>
        <end position="207"/>
    </location>
</feature>
<accession>A0A5N7BS59</accession>
<evidence type="ECO:0000256" key="5">
    <source>
        <dbReference type="ARBA" id="ARBA00038359"/>
    </source>
</evidence>
<dbReference type="InterPro" id="IPR049326">
    <property type="entry name" value="Rhodopsin_dom_fungi"/>
</dbReference>
<feature type="transmembrane region" description="Helical" evidence="6">
    <location>
        <begin position="142"/>
        <end position="164"/>
    </location>
</feature>
<dbReference type="Pfam" id="PF20684">
    <property type="entry name" value="Fung_rhodopsin"/>
    <property type="match status" value="1"/>
</dbReference>
<feature type="transmembrane region" description="Helical" evidence="6">
    <location>
        <begin position="64"/>
        <end position="85"/>
    </location>
</feature>
<feature type="transmembrane region" description="Helical" evidence="6">
    <location>
        <begin position="258"/>
        <end position="278"/>
    </location>
</feature>
<proteinExistence type="inferred from homology"/>
<dbReference type="PANTHER" id="PTHR33048:SF151">
    <property type="entry name" value="INTEGRAL MEMBRANE PROTEIN"/>
    <property type="match status" value="1"/>
</dbReference>
<evidence type="ECO:0000256" key="6">
    <source>
        <dbReference type="SAM" id="Phobius"/>
    </source>
</evidence>
<dbReference type="OrthoDB" id="10017208at2759"/>
<evidence type="ECO:0000256" key="3">
    <source>
        <dbReference type="ARBA" id="ARBA00022989"/>
    </source>
</evidence>
<dbReference type="Proteomes" id="UP000326877">
    <property type="component" value="Unassembled WGS sequence"/>
</dbReference>
<dbReference type="PANTHER" id="PTHR33048">
    <property type="entry name" value="PTH11-LIKE INTEGRAL MEMBRANE PROTEIN (AFU_ORTHOLOGUE AFUA_5G11245)"/>
    <property type="match status" value="1"/>
</dbReference>
<evidence type="ECO:0000256" key="4">
    <source>
        <dbReference type="ARBA" id="ARBA00023136"/>
    </source>
</evidence>
<feature type="transmembrane region" description="Helical" evidence="6">
    <location>
        <begin position="29"/>
        <end position="52"/>
    </location>
</feature>